<comment type="caution">
    <text evidence="3">The sequence shown here is derived from an EMBL/GenBank/DDBJ whole genome shotgun (WGS) entry which is preliminary data.</text>
</comment>
<name>A0AAE0DPJ4_9LECA</name>
<dbReference type="Proteomes" id="UP001276659">
    <property type="component" value="Unassembled WGS sequence"/>
</dbReference>
<feature type="domain" description="DUF7708" evidence="2">
    <location>
        <begin position="112"/>
        <end position="182"/>
    </location>
</feature>
<evidence type="ECO:0000256" key="1">
    <source>
        <dbReference type="SAM" id="MobiDB-lite"/>
    </source>
</evidence>
<evidence type="ECO:0000259" key="2">
    <source>
        <dbReference type="Pfam" id="PF24809"/>
    </source>
</evidence>
<proteinExistence type="predicted"/>
<protein>
    <recommendedName>
        <fullName evidence="2">DUF7708 domain-containing protein</fullName>
    </recommendedName>
</protein>
<reference evidence="3" key="1">
    <citation type="submission" date="2022-11" db="EMBL/GenBank/DDBJ databases">
        <title>Chromosomal genome sequence assembly and mating type (MAT) locus characterization of the leprose asexual lichenized fungus Lepraria neglecta (Nyl.) Erichsen.</title>
        <authorList>
            <person name="Allen J.L."/>
            <person name="Pfeffer B."/>
        </authorList>
    </citation>
    <scope>NUCLEOTIDE SEQUENCE</scope>
    <source>
        <strain evidence="3">Allen 5258</strain>
    </source>
</reference>
<evidence type="ECO:0000313" key="4">
    <source>
        <dbReference type="Proteomes" id="UP001276659"/>
    </source>
</evidence>
<sequence>MEGGIPNNDAATPSEPADSLWDQDRCAENIMTPESVEESRIKLERRVAEFLIQADPAERRSHEASRARLLEVMKAAKSKQSSQYPKDIPESLQTRRQKAQANIKAGYRAFCEYVSLAWGAIKIVLVVQINHKELKQKVEEYMEQINFKFEMIDHLTAYMPRTNLVRSVAKAYDLFSRFLAKGSQILFFEQIQEQHSVGECSRHVGTLWDLFLDCLEDVGADRTFVVVDNIDVLGKETKADADEGEFVLQKLNSLVQDGTKLVKILLTANLAGDQTSFPDDRVALVIPQRVSPLREAQDELALVPHKLSEF</sequence>
<organism evidence="3 4">
    <name type="scientific">Lepraria neglecta</name>
    <dbReference type="NCBI Taxonomy" id="209136"/>
    <lineage>
        <taxon>Eukaryota</taxon>
        <taxon>Fungi</taxon>
        <taxon>Dikarya</taxon>
        <taxon>Ascomycota</taxon>
        <taxon>Pezizomycotina</taxon>
        <taxon>Lecanoromycetes</taxon>
        <taxon>OSLEUM clade</taxon>
        <taxon>Lecanoromycetidae</taxon>
        <taxon>Lecanorales</taxon>
        <taxon>Lecanorineae</taxon>
        <taxon>Stereocaulaceae</taxon>
        <taxon>Lepraria</taxon>
    </lineage>
</organism>
<accession>A0AAE0DPJ4</accession>
<dbReference type="AlphaFoldDB" id="A0AAE0DPJ4"/>
<evidence type="ECO:0000313" key="3">
    <source>
        <dbReference type="EMBL" id="KAK3178045.1"/>
    </source>
</evidence>
<feature type="region of interest" description="Disordered" evidence="1">
    <location>
        <begin position="1"/>
        <end position="23"/>
    </location>
</feature>
<dbReference type="EMBL" id="JASNWA010000003">
    <property type="protein sequence ID" value="KAK3178045.1"/>
    <property type="molecule type" value="Genomic_DNA"/>
</dbReference>
<gene>
    <name evidence="3" type="ORF">OEA41_000177</name>
</gene>
<dbReference type="Pfam" id="PF24809">
    <property type="entry name" value="DUF7708"/>
    <property type="match status" value="1"/>
</dbReference>
<keyword evidence="4" id="KW-1185">Reference proteome</keyword>
<dbReference type="InterPro" id="IPR056125">
    <property type="entry name" value="DUF7708"/>
</dbReference>